<feature type="transmembrane region" description="Helical" evidence="5">
    <location>
        <begin position="104"/>
        <end position="124"/>
    </location>
</feature>
<feature type="domain" description="Yip1" evidence="6">
    <location>
        <begin position="14"/>
        <end position="184"/>
    </location>
</feature>
<dbReference type="InterPro" id="IPR006977">
    <property type="entry name" value="Yip1_dom"/>
</dbReference>
<proteinExistence type="predicted"/>
<dbReference type="Proteomes" id="UP000183002">
    <property type="component" value="Unassembled WGS sequence"/>
</dbReference>
<name>A0A1H8BGL0_9RHOB</name>
<evidence type="ECO:0000259" key="6">
    <source>
        <dbReference type="Pfam" id="PF04893"/>
    </source>
</evidence>
<keyword evidence="3 5" id="KW-1133">Transmembrane helix</keyword>
<feature type="transmembrane region" description="Helical" evidence="5">
    <location>
        <begin position="164"/>
        <end position="192"/>
    </location>
</feature>
<accession>A0A1H8BGL0</accession>
<evidence type="ECO:0000313" key="8">
    <source>
        <dbReference type="Proteomes" id="UP000183002"/>
    </source>
</evidence>
<feature type="transmembrane region" description="Helical" evidence="5">
    <location>
        <begin position="130"/>
        <end position="152"/>
    </location>
</feature>
<comment type="subcellular location">
    <subcellularLocation>
        <location evidence="1">Membrane</location>
        <topology evidence="1">Multi-pass membrane protein</topology>
    </subcellularLocation>
</comment>
<evidence type="ECO:0000256" key="4">
    <source>
        <dbReference type="ARBA" id="ARBA00023136"/>
    </source>
</evidence>
<keyword evidence="2 5" id="KW-0812">Transmembrane</keyword>
<evidence type="ECO:0000256" key="1">
    <source>
        <dbReference type="ARBA" id="ARBA00004141"/>
    </source>
</evidence>
<protein>
    <submittedName>
        <fullName evidence="7">Yip1 domain-containing protein</fullName>
    </submittedName>
</protein>
<dbReference type="EMBL" id="FOCO01000003">
    <property type="protein sequence ID" value="SEM82100.1"/>
    <property type="molecule type" value="Genomic_DNA"/>
</dbReference>
<sequence length="197" mass="21071">MDLTPAFLKQMLLETLRDPRAGAAHLLRLGFSPLVGWMALLLMAVASTILTHLSLSSLPPEAREAWAGLFGGPVRTAMLQWVVLLVSVHAIYRVGAWRGGTGTLNGAVVLVAWLQFILLLFQIAQLLADAILPPLAGVLGTAGMVAFFWLLTNFIAQLHGFKSLAMTFLGVLITSFVAVFLLSIVITLLVGVPSEGV</sequence>
<evidence type="ECO:0000313" key="7">
    <source>
        <dbReference type="EMBL" id="SEM82100.1"/>
    </source>
</evidence>
<gene>
    <name evidence="7" type="ORF">SAMN05216227_100320</name>
</gene>
<keyword evidence="8" id="KW-1185">Reference proteome</keyword>
<dbReference type="Pfam" id="PF04893">
    <property type="entry name" value="Yip1"/>
    <property type="match status" value="1"/>
</dbReference>
<feature type="transmembrane region" description="Helical" evidence="5">
    <location>
        <begin position="74"/>
        <end position="92"/>
    </location>
</feature>
<dbReference type="AlphaFoldDB" id="A0A1H8BGL0"/>
<organism evidence="7 8">
    <name type="scientific">Pseudorhodobacter antarcticus</name>
    <dbReference type="NCBI Taxonomy" id="1077947"/>
    <lineage>
        <taxon>Bacteria</taxon>
        <taxon>Pseudomonadati</taxon>
        <taxon>Pseudomonadota</taxon>
        <taxon>Alphaproteobacteria</taxon>
        <taxon>Rhodobacterales</taxon>
        <taxon>Paracoccaceae</taxon>
        <taxon>Pseudorhodobacter</taxon>
    </lineage>
</organism>
<dbReference type="OrthoDB" id="7688451at2"/>
<dbReference type="GO" id="GO:0016020">
    <property type="term" value="C:membrane"/>
    <property type="evidence" value="ECO:0007669"/>
    <property type="project" value="UniProtKB-SubCell"/>
</dbReference>
<dbReference type="STRING" id="1077947.SAMN05216227_100320"/>
<feature type="transmembrane region" description="Helical" evidence="5">
    <location>
        <begin position="34"/>
        <end position="54"/>
    </location>
</feature>
<evidence type="ECO:0000256" key="5">
    <source>
        <dbReference type="SAM" id="Phobius"/>
    </source>
</evidence>
<reference evidence="7 8" key="1">
    <citation type="submission" date="2016-10" db="EMBL/GenBank/DDBJ databases">
        <authorList>
            <person name="de Groot N.N."/>
        </authorList>
    </citation>
    <scope>NUCLEOTIDE SEQUENCE [LARGE SCALE GENOMIC DNA]</scope>
    <source>
        <strain evidence="7 8">CGMCC 1.10836</strain>
    </source>
</reference>
<evidence type="ECO:0000256" key="2">
    <source>
        <dbReference type="ARBA" id="ARBA00022692"/>
    </source>
</evidence>
<evidence type="ECO:0000256" key="3">
    <source>
        <dbReference type="ARBA" id="ARBA00022989"/>
    </source>
</evidence>
<keyword evidence="4 5" id="KW-0472">Membrane</keyword>